<gene>
    <name evidence="10" type="ORF">O1D97_10700</name>
</gene>
<keyword evidence="3" id="KW-1003">Cell membrane</keyword>
<keyword evidence="7 8" id="KW-0472">Membrane</keyword>
<evidence type="ECO:0000259" key="9">
    <source>
        <dbReference type="PROSITE" id="PS50928"/>
    </source>
</evidence>
<dbReference type="RefSeq" id="WP_269125478.1">
    <property type="nucleotide sequence ID" value="NZ_JAPUBN010000016.1"/>
</dbReference>
<evidence type="ECO:0000256" key="8">
    <source>
        <dbReference type="RuleBase" id="RU363032"/>
    </source>
</evidence>
<keyword evidence="6 8" id="KW-1133">Transmembrane helix</keyword>
<feature type="transmembrane region" description="Helical" evidence="8">
    <location>
        <begin position="372"/>
        <end position="397"/>
    </location>
</feature>
<evidence type="ECO:0000256" key="6">
    <source>
        <dbReference type="ARBA" id="ARBA00022989"/>
    </source>
</evidence>
<sequence length="550" mass="59434">MSNNVLTANSGKTGNGWLKGVSIALSVVLALPILVILSHVVLGDASVWHHLVDTVLFGYIANSLYLMGGVTFGVLLLGVPTAWLTSVCVFPGHKWIAIALLLPLAVPAYIIAYTYTGLFDYAGPIQTFIRDMTGLGYGEYWFFKVRSLPGAIVMLSLVLYPYVYLMARSAFLEQSSNTLEVSRTLGYSNRKAFFKLGLPLARPAIVAGVTLALMETLADYGTVQFFGVNTFTTGIFRTFYGFGDAVAASQLASILLVFVTILIVLERYSRRKIRYHSSGLSKVSNRKIHLQGRYGIGALIFCLVPICFGFLFPVLQLAYWAFFDSIGLDKSFFKLAWNSLSLAFIASLLTVSCALLLAYASRLFPSKSVDTAVSVSGLGYALPGTIIAIGVIIPFAWLDHQIIDAVKALTGDKIGLLMSGTIFALLFAYVVRFMAVSLGAVQSGLGKIKPSLDMAGRSLGLTPVGVLKQIHVPLLRGSVLTALLIVFVDVLKELPATLILRPFNFNTLAVRAFELASDERLADAAPASLMIVLVGLIPVILLSRSIASRT</sequence>
<feature type="transmembrane region" description="Helical" evidence="8">
    <location>
        <begin position="474"/>
        <end position="491"/>
    </location>
</feature>
<evidence type="ECO:0000256" key="3">
    <source>
        <dbReference type="ARBA" id="ARBA00022475"/>
    </source>
</evidence>
<feature type="transmembrane region" description="Helical" evidence="8">
    <location>
        <begin position="524"/>
        <end position="542"/>
    </location>
</feature>
<keyword evidence="5 8" id="KW-0812">Transmembrane</keyword>
<evidence type="ECO:0000256" key="1">
    <source>
        <dbReference type="ARBA" id="ARBA00004429"/>
    </source>
</evidence>
<evidence type="ECO:0000313" key="10">
    <source>
        <dbReference type="EMBL" id="MCZ2722103.1"/>
    </source>
</evidence>
<evidence type="ECO:0000256" key="2">
    <source>
        <dbReference type="ARBA" id="ARBA00022448"/>
    </source>
</evidence>
<keyword evidence="4" id="KW-0997">Cell inner membrane</keyword>
<dbReference type="Proteomes" id="UP001149719">
    <property type="component" value="Unassembled WGS sequence"/>
</dbReference>
<dbReference type="CDD" id="cd06261">
    <property type="entry name" value="TM_PBP2"/>
    <property type="match status" value="2"/>
</dbReference>
<dbReference type="EMBL" id="JAPUBN010000016">
    <property type="protein sequence ID" value="MCZ2722103.1"/>
    <property type="molecule type" value="Genomic_DNA"/>
</dbReference>
<feature type="transmembrane region" description="Helical" evidence="8">
    <location>
        <begin position="62"/>
        <end position="83"/>
    </location>
</feature>
<feature type="domain" description="ABC transmembrane type-1" evidence="9">
    <location>
        <begin position="336"/>
        <end position="542"/>
    </location>
</feature>
<feature type="transmembrane region" description="Helical" evidence="8">
    <location>
        <begin position="95"/>
        <end position="115"/>
    </location>
</feature>
<comment type="subcellular location">
    <subcellularLocation>
        <location evidence="1">Cell inner membrane</location>
        <topology evidence="1">Multi-pass membrane protein</topology>
    </subcellularLocation>
    <subcellularLocation>
        <location evidence="8">Cell membrane</location>
        <topology evidence="8">Multi-pass membrane protein</topology>
    </subcellularLocation>
</comment>
<name>A0ABT4JWD0_9GAMM</name>
<organism evidence="10 11">
    <name type="scientific">Marinomonas phaeophyticola</name>
    <dbReference type="NCBI Taxonomy" id="3004091"/>
    <lineage>
        <taxon>Bacteria</taxon>
        <taxon>Pseudomonadati</taxon>
        <taxon>Pseudomonadota</taxon>
        <taxon>Gammaproteobacteria</taxon>
        <taxon>Oceanospirillales</taxon>
        <taxon>Oceanospirillaceae</taxon>
        <taxon>Marinomonas</taxon>
    </lineage>
</organism>
<comment type="caution">
    <text evidence="10">The sequence shown here is derived from an EMBL/GenBank/DDBJ whole genome shotgun (WGS) entry which is preliminary data.</text>
</comment>
<dbReference type="PANTHER" id="PTHR43357:SF3">
    <property type="entry name" value="FE(3+)-TRANSPORT SYSTEM PERMEASE PROTEIN FBPB 2"/>
    <property type="match status" value="1"/>
</dbReference>
<comment type="similarity">
    <text evidence="8">Belongs to the binding-protein-dependent transport system permease family.</text>
</comment>
<dbReference type="InterPro" id="IPR035906">
    <property type="entry name" value="MetI-like_sf"/>
</dbReference>
<reference evidence="10" key="1">
    <citation type="submission" date="2022-12" db="EMBL/GenBank/DDBJ databases">
        <title>Marinomonas 15G1-11 sp. nov, isolated from marine algae.</title>
        <authorList>
            <person name="Butt M."/>
            <person name="Choi D.G."/>
            <person name="Kim J.M."/>
            <person name="Lee J.K."/>
            <person name="Baek J.H."/>
            <person name="Jeon C.O."/>
        </authorList>
    </citation>
    <scope>NUCLEOTIDE SEQUENCE</scope>
    <source>
        <strain evidence="10">15G1-11</strain>
    </source>
</reference>
<evidence type="ECO:0000256" key="7">
    <source>
        <dbReference type="ARBA" id="ARBA00023136"/>
    </source>
</evidence>
<feature type="domain" description="ABC transmembrane type-1" evidence="9">
    <location>
        <begin position="60"/>
        <end position="267"/>
    </location>
</feature>
<feature type="transmembrane region" description="Helical" evidence="8">
    <location>
        <begin position="296"/>
        <end position="322"/>
    </location>
</feature>
<dbReference type="PANTHER" id="PTHR43357">
    <property type="entry name" value="INNER MEMBRANE ABC TRANSPORTER PERMEASE PROTEIN YDCV"/>
    <property type="match status" value="1"/>
</dbReference>
<dbReference type="PROSITE" id="PS50928">
    <property type="entry name" value="ABC_TM1"/>
    <property type="match status" value="2"/>
</dbReference>
<feature type="transmembrane region" description="Helical" evidence="8">
    <location>
        <begin position="192"/>
        <end position="214"/>
    </location>
</feature>
<dbReference type="Pfam" id="PF00528">
    <property type="entry name" value="BPD_transp_1"/>
    <property type="match status" value="1"/>
</dbReference>
<dbReference type="InterPro" id="IPR000515">
    <property type="entry name" value="MetI-like"/>
</dbReference>
<feature type="transmembrane region" description="Helical" evidence="8">
    <location>
        <begin position="151"/>
        <end position="171"/>
    </location>
</feature>
<dbReference type="Gene3D" id="1.10.3720.10">
    <property type="entry name" value="MetI-like"/>
    <property type="match status" value="2"/>
</dbReference>
<evidence type="ECO:0000256" key="4">
    <source>
        <dbReference type="ARBA" id="ARBA00022519"/>
    </source>
</evidence>
<feature type="transmembrane region" description="Helical" evidence="8">
    <location>
        <begin position="417"/>
        <end position="441"/>
    </location>
</feature>
<keyword evidence="2 8" id="KW-0813">Transport</keyword>
<evidence type="ECO:0000313" key="11">
    <source>
        <dbReference type="Proteomes" id="UP001149719"/>
    </source>
</evidence>
<proteinExistence type="inferred from homology"/>
<accession>A0ABT4JWD0</accession>
<dbReference type="SUPFAM" id="SSF161098">
    <property type="entry name" value="MetI-like"/>
    <property type="match status" value="2"/>
</dbReference>
<feature type="transmembrane region" description="Helical" evidence="8">
    <location>
        <begin position="21"/>
        <end position="42"/>
    </location>
</feature>
<protein>
    <submittedName>
        <fullName evidence="10">Iron ABC transporter permease</fullName>
    </submittedName>
</protein>
<evidence type="ECO:0000256" key="5">
    <source>
        <dbReference type="ARBA" id="ARBA00022692"/>
    </source>
</evidence>
<feature type="transmembrane region" description="Helical" evidence="8">
    <location>
        <begin position="342"/>
        <end position="360"/>
    </location>
</feature>
<feature type="transmembrane region" description="Helical" evidence="8">
    <location>
        <begin position="245"/>
        <end position="265"/>
    </location>
</feature>
<keyword evidence="11" id="KW-1185">Reference proteome</keyword>